<dbReference type="GO" id="GO:0005886">
    <property type="term" value="C:plasma membrane"/>
    <property type="evidence" value="ECO:0007669"/>
    <property type="project" value="UniProtKB-SubCell"/>
</dbReference>
<keyword evidence="9 12" id="KW-1133">Transmembrane helix</keyword>
<comment type="subcellular location">
    <subcellularLocation>
        <location evidence="1">Cell membrane</location>
        <topology evidence="1">Multi-pass membrane protein</topology>
    </subcellularLocation>
</comment>
<evidence type="ECO:0000256" key="6">
    <source>
        <dbReference type="ARBA" id="ARBA00022692"/>
    </source>
</evidence>
<feature type="transmembrane region" description="Helical" evidence="12">
    <location>
        <begin position="34"/>
        <end position="51"/>
    </location>
</feature>
<evidence type="ECO:0000259" key="13">
    <source>
        <dbReference type="Pfam" id="PF01618"/>
    </source>
</evidence>
<dbReference type="PROSITE" id="PS01307">
    <property type="entry name" value="MOTA"/>
    <property type="match status" value="1"/>
</dbReference>
<dbReference type="PANTHER" id="PTHR30433">
    <property type="entry name" value="CHEMOTAXIS PROTEIN MOTA"/>
    <property type="match status" value="1"/>
</dbReference>
<dbReference type="Pfam" id="PF20560">
    <property type="entry name" value="MotA_N"/>
    <property type="match status" value="1"/>
</dbReference>
<dbReference type="InterPro" id="IPR046786">
    <property type="entry name" value="MotA_N"/>
</dbReference>
<evidence type="ECO:0000256" key="7">
    <source>
        <dbReference type="ARBA" id="ARBA00022779"/>
    </source>
</evidence>
<evidence type="ECO:0000313" key="15">
    <source>
        <dbReference type="EMBL" id="SCM80982.1"/>
    </source>
</evidence>
<dbReference type="PANTHER" id="PTHR30433:SF3">
    <property type="entry name" value="MOTILITY PROTEIN A"/>
    <property type="match status" value="1"/>
</dbReference>
<protein>
    <submittedName>
        <fullName evidence="15">Motility protein A</fullName>
    </submittedName>
</protein>
<evidence type="ECO:0000256" key="4">
    <source>
        <dbReference type="ARBA" id="ARBA00022475"/>
    </source>
</evidence>
<keyword evidence="6 12" id="KW-0812">Transmembrane</keyword>
<evidence type="ECO:0000256" key="9">
    <source>
        <dbReference type="ARBA" id="ARBA00022989"/>
    </source>
</evidence>
<evidence type="ECO:0000256" key="11">
    <source>
        <dbReference type="ARBA" id="ARBA00023136"/>
    </source>
</evidence>
<dbReference type="EMBL" id="FMJE01000003">
    <property type="protein sequence ID" value="SCM80982.1"/>
    <property type="molecule type" value="Genomic_DNA"/>
</dbReference>
<sequence>MEKSTVIGVALGVGAVVIGMALKGASPAALVNPAAFMIIFVGTAAALFNAFPMEQVRNFPVLVKKLFKQQELIPKSELLTLFVELSQIARREGILALESRLEDIKDPFLKNGMSMVIDGMDVDFVRDVLDADIEAMEERHRAGALVFAQAGMYAPTLGVLGAVIGLIAALGNLEDIEVLGQSIAAAFVATLLGIFTGYVLWHPFSNKLKQLSKDEVEVKRMMVEGILSLQAGDSPMAIESKLLVFIPQKVRALLKPRPEDK</sequence>
<keyword evidence="7" id="KW-0283">Flagellar rotation</keyword>
<dbReference type="Pfam" id="PF01618">
    <property type="entry name" value="MotA_ExbB"/>
    <property type="match status" value="1"/>
</dbReference>
<feature type="transmembrane region" description="Helical" evidence="12">
    <location>
        <begin position="182"/>
        <end position="201"/>
    </location>
</feature>
<feature type="domain" description="Motility protein A N-terminal" evidence="14">
    <location>
        <begin position="6"/>
        <end position="93"/>
    </location>
</feature>
<reference evidence="15" key="1">
    <citation type="submission" date="2016-08" db="EMBL/GenBank/DDBJ databases">
        <authorList>
            <person name="Seilhamer J.J."/>
        </authorList>
    </citation>
    <scope>NUCLEOTIDE SEQUENCE</scope>
    <source>
        <strain evidence="15">86</strain>
    </source>
</reference>
<keyword evidence="4" id="KW-1003">Cell membrane</keyword>
<dbReference type="GO" id="GO:0006935">
    <property type="term" value="P:chemotaxis"/>
    <property type="evidence" value="ECO:0007669"/>
    <property type="project" value="UniProtKB-KW"/>
</dbReference>
<dbReference type="RefSeq" id="WP_075754147.1">
    <property type="nucleotide sequence ID" value="NZ_LT608335.1"/>
</dbReference>
<dbReference type="InterPro" id="IPR000540">
    <property type="entry name" value="Flag_MotA_CS"/>
</dbReference>
<keyword evidence="3" id="KW-0813">Transport</keyword>
<dbReference type="NCBIfam" id="NF005997">
    <property type="entry name" value="PRK08124.1"/>
    <property type="match status" value="1"/>
</dbReference>
<feature type="transmembrane region" description="Helical" evidence="12">
    <location>
        <begin position="144"/>
        <end position="170"/>
    </location>
</feature>
<dbReference type="InterPro" id="IPR047055">
    <property type="entry name" value="MotA-like"/>
</dbReference>
<name>A0A212LTX9_9FIRM</name>
<keyword evidence="10" id="KW-0406">Ion transport</keyword>
<keyword evidence="11 12" id="KW-0472">Membrane</keyword>
<feature type="domain" description="MotA/TolQ/ExbB proton channel" evidence="13">
    <location>
        <begin position="102"/>
        <end position="218"/>
    </location>
</feature>
<evidence type="ECO:0000256" key="1">
    <source>
        <dbReference type="ARBA" id="ARBA00004651"/>
    </source>
</evidence>
<organism evidence="15">
    <name type="scientific">uncultured Sporomusa sp</name>
    <dbReference type="NCBI Taxonomy" id="307249"/>
    <lineage>
        <taxon>Bacteria</taxon>
        <taxon>Bacillati</taxon>
        <taxon>Bacillota</taxon>
        <taxon>Negativicutes</taxon>
        <taxon>Selenomonadales</taxon>
        <taxon>Sporomusaceae</taxon>
        <taxon>Sporomusa</taxon>
        <taxon>environmental samples</taxon>
    </lineage>
</organism>
<evidence type="ECO:0000256" key="10">
    <source>
        <dbReference type="ARBA" id="ARBA00023065"/>
    </source>
</evidence>
<evidence type="ECO:0000256" key="2">
    <source>
        <dbReference type="ARBA" id="ARBA00008038"/>
    </source>
</evidence>
<gene>
    <name evidence="15" type="primary">motA</name>
    <name evidence="15" type="ORF">KL86SPO_31161</name>
</gene>
<dbReference type="AlphaFoldDB" id="A0A212LTX9"/>
<evidence type="ECO:0000259" key="14">
    <source>
        <dbReference type="Pfam" id="PF20560"/>
    </source>
</evidence>
<accession>A0A212LTX9</accession>
<evidence type="ECO:0000256" key="3">
    <source>
        <dbReference type="ARBA" id="ARBA00022448"/>
    </source>
</evidence>
<proteinExistence type="inferred from homology"/>
<feature type="transmembrane region" description="Helical" evidence="12">
    <location>
        <begin position="5"/>
        <end position="22"/>
    </location>
</feature>
<dbReference type="GO" id="GO:1902600">
    <property type="term" value="P:proton transmembrane transport"/>
    <property type="evidence" value="ECO:0007669"/>
    <property type="project" value="UniProtKB-KW"/>
</dbReference>
<keyword evidence="5" id="KW-0145">Chemotaxis</keyword>
<keyword evidence="8" id="KW-0375">Hydrogen ion transport</keyword>
<comment type="similarity">
    <text evidence="2">Belongs to the MotA family.</text>
</comment>
<dbReference type="GO" id="GO:0071978">
    <property type="term" value="P:bacterial-type flagellum-dependent swarming motility"/>
    <property type="evidence" value="ECO:0007669"/>
    <property type="project" value="InterPro"/>
</dbReference>
<evidence type="ECO:0000256" key="8">
    <source>
        <dbReference type="ARBA" id="ARBA00022781"/>
    </source>
</evidence>
<dbReference type="InterPro" id="IPR002898">
    <property type="entry name" value="MotA_ExbB_proton_chnl"/>
</dbReference>
<evidence type="ECO:0000256" key="12">
    <source>
        <dbReference type="SAM" id="Phobius"/>
    </source>
</evidence>
<evidence type="ECO:0000256" key="5">
    <source>
        <dbReference type="ARBA" id="ARBA00022500"/>
    </source>
</evidence>